<evidence type="ECO:0000256" key="5">
    <source>
        <dbReference type="SAM" id="Phobius"/>
    </source>
</evidence>
<dbReference type="GO" id="GO:0016020">
    <property type="term" value="C:membrane"/>
    <property type="evidence" value="ECO:0007669"/>
    <property type="project" value="UniProtKB-SubCell"/>
</dbReference>
<proteinExistence type="predicted"/>
<keyword evidence="2 5" id="KW-0812">Transmembrane</keyword>
<evidence type="ECO:0000256" key="2">
    <source>
        <dbReference type="ARBA" id="ARBA00022692"/>
    </source>
</evidence>
<evidence type="ECO:0000313" key="7">
    <source>
        <dbReference type="EMBL" id="KAJ4483269.1"/>
    </source>
</evidence>
<feature type="domain" description="Calcineurin-like phosphoesterase" evidence="6">
    <location>
        <begin position="61"/>
        <end position="307"/>
    </location>
</feature>
<keyword evidence="3 5" id="KW-1133">Transmembrane helix</keyword>
<gene>
    <name evidence="7" type="ORF">J3R30DRAFT_3285315</name>
</gene>
<evidence type="ECO:0000256" key="1">
    <source>
        <dbReference type="ARBA" id="ARBA00004141"/>
    </source>
</evidence>
<dbReference type="PANTHER" id="PTHR13315">
    <property type="entry name" value="METALLO PHOSPHOESTERASE RELATED"/>
    <property type="match status" value="1"/>
</dbReference>
<dbReference type="PANTHER" id="PTHR13315:SF4">
    <property type="entry name" value="METALLOPHOSPHOESTERASE, ISOFORM E"/>
    <property type="match status" value="1"/>
</dbReference>
<feature type="transmembrane region" description="Helical" evidence="5">
    <location>
        <begin position="362"/>
        <end position="384"/>
    </location>
</feature>
<reference evidence="7" key="1">
    <citation type="submission" date="2022-08" db="EMBL/GenBank/DDBJ databases">
        <title>A Global Phylogenomic Analysis of the Shiitake Genus Lentinula.</title>
        <authorList>
            <consortium name="DOE Joint Genome Institute"/>
            <person name="Sierra-Patev S."/>
            <person name="Min B."/>
            <person name="Naranjo-Ortiz M."/>
            <person name="Looney B."/>
            <person name="Konkel Z."/>
            <person name="Slot J.C."/>
            <person name="Sakamoto Y."/>
            <person name="Steenwyk J.L."/>
            <person name="Rokas A."/>
            <person name="Carro J."/>
            <person name="Camarero S."/>
            <person name="Ferreira P."/>
            <person name="Molpeceres G."/>
            <person name="Ruiz-Duenas F.J."/>
            <person name="Serrano A."/>
            <person name="Henrissat B."/>
            <person name="Drula E."/>
            <person name="Hughes K.W."/>
            <person name="Mata J.L."/>
            <person name="Ishikawa N.K."/>
            <person name="Vargas-Isla R."/>
            <person name="Ushijima S."/>
            <person name="Smith C.A."/>
            <person name="Ahrendt S."/>
            <person name="Andreopoulos W."/>
            <person name="He G."/>
            <person name="Labutti K."/>
            <person name="Lipzen A."/>
            <person name="Ng V."/>
            <person name="Riley R."/>
            <person name="Sandor L."/>
            <person name="Barry K."/>
            <person name="Martinez A.T."/>
            <person name="Xiao Y."/>
            <person name="Gibbons J.G."/>
            <person name="Terashima K."/>
            <person name="Grigoriev I.V."/>
            <person name="Hibbett D.S."/>
        </authorList>
    </citation>
    <scope>NUCLEOTIDE SEQUENCE</scope>
    <source>
        <strain evidence="7">JLM2183</strain>
    </source>
</reference>
<dbReference type="EMBL" id="JAOTPV010000004">
    <property type="protein sequence ID" value="KAJ4483269.1"/>
    <property type="molecule type" value="Genomic_DNA"/>
</dbReference>
<feature type="transmembrane region" description="Helical" evidence="5">
    <location>
        <begin position="20"/>
        <end position="38"/>
    </location>
</feature>
<evidence type="ECO:0000256" key="3">
    <source>
        <dbReference type="ARBA" id="ARBA00022989"/>
    </source>
</evidence>
<dbReference type="InterPro" id="IPR033308">
    <property type="entry name" value="PGAP5/Cdc1/Ted1"/>
</dbReference>
<keyword evidence="4 5" id="KW-0472">Membrane</keyword>
<dbReference type="Proteomes" id="UP001150266">
    <property type="component" value="Unassembled WGS sequence"/>
</dbReference>
<dbReference type="GO" id="GO:0006506">
    <property type="term" value="P:GPI anchor biosynthetic process"/>
    <property type="evidence" value="ECO:0007669"/>
    <property type="project" value="InterPro"/>
</dbReference>
<dbReference type="InterPro" id="IPR004843">
    <property type="entry name" value="Calcineurin-like_PHP"/>
</dbReference>
<evidence type="ECO:0000313" key="8">
    <source>
        <dbReference type="Proteomes" id="UP001150266"/>
    </source>
</evidence>
<organism evidence="7 8">
    <name type="scientific">Lentinula aciculospora</name>
    <dbReference type="NCBI Taxonomy" id="153920"/>
    <lineage>
        <taxon>Eukaryota</taxon>
        <taxon>Fungi</taxon>
        <taxon>Dikarya</taxon>
        <taxon>Basidiomycota</taxon>
        <taxon>Agaricomycotina</taxon>
        <taxon>Agaricomycetes</taxon>
        <taxon>Agaricomycetidae</taxon>
        <taxon>Agaricales</taxon>
        <taxon>Marasmiineae</taxon>
        <taxon>Omphalotaceae</taxon>
        <taxon>Lentinula</taxon>
    </lineage>
</organism>
<protein>
    <submittedName>
        <fullName evidence="7">Metallo-dependent phosphatase-like protein</fullName>
    </submittedName>
</protein>
<name>A0A9W9AJR0_9AGAR</name>
<accession>A0A9W9AJR0</accession>
<dbReference type="Pfam" id="PF00149">
    <property type="entry name" value="Metallophos"/>
    <property type="match status" value="1"/>
</dbReference>
<dbReference type="InterPro" id="IPR029052">
    <property type="entry name" value="Metallo-depent_PP-like"/>
</dbReference>
<feature type="transmembrane region" description="Helical" evidence="5">
    <location>
        <begin position="501"/>
        <end position="517"/>
    </location>
</feature>
<sequence length="519" mass="58460">MALSVKSWRRRIVINGLRTCWLLITCWYEYGIFLYSAAKCGWPLMDVSFFFLTNQQDPKHVLLIADPQIIDKRSYPGRPALLTYISQLIVDLNLRKNWRAALRSAPDVVFFLGDYMDSGRAVMSDAEYERYVNRFMNIFSMDSKIPRYYIPGNHDVGLGPSVLFSPHARTRYTSHFGPLNSRVSVANHTFVLIDAPGLVEEDYKRHGLGKTYDKWNALPGKTVDFVKSFVDGVYSENSTGNTEPTILLSHIPLSRPEGSNCGPLRERGTIRRGVGLGYQNTLGKDSSTFLLEHLRPTLIFSGDDHDYCEVQIYGIREVTVKSLSMAMGIKKPGYQMLSLVPPGSSAISHTDAPCVLPDQLRIYLNVYIPLALISLAVVLIACIVRGQHYRRWSFRIMSHTKRKSRESTKPSAPRHFRTPTRTRIAMDEYGFTLDDSDTDQRLPPPASASVPTKNTFLPVFSPGRILLRGLILSQSLAIAIVSSGRRGGLFGDFLGDVRDVAMFPIGIIFLISFWTFLDI</sequence>
<dbReference type="SUPFAM" id="SSF56300">
    <property type="entry name" value="Metallo-dependent phosphatases"/>
    <property type="match status" value="1"/>
</dbReference>
<evidence type="ECO:0000259" key="6">
    <source>
        <dbReference type="Pfam" id="PF00149"/>
    </source>
</evidence>
<dbReference type="GO" id="GO:0005783">
    <property type="term" value="C:endoplasmic reticulum"/>
    <property type="evidence" value="ECO:0007669"/>
    <property type="project" value="TreeGrafter"/>
</dbReference>
<comment type="subcellular location">
    <subcellularLocation>
        <location evidence="1">Membrane</location>
        <topology evidence="1">Multi-pass membrane protein</topology>
    </subcellularLocation>
</comment>
<evidence type="ECO:0000256" key="4">
    <source>
        <dbReference type="ARBA" id="ARBA00023136"/>
    </source>
</evidence>
<dbReference type="OrthoDB" id="5977743at2759"/>
<dbReference type="AlphaFoldDB" id="A0A9W9AJR0"/>
<dbReference type="GO" id="GO:0016787">
    <property type="term" value="F:hydrolase activity"/>
    <property type="evidence" value="ECO:0007669"/>
    <property type="project" value="InterPro"/>
</dbReference>
<dbReference type="Gene3D" id="3.60.21.10">
    <property type="match status" value="1"/>
</dbReference>
<comment type="caution">
    <text evidence="7">The sequence shown here is derived from an EMBL/GenBank/DDBJ whole genome shotgun (WGS) entry which is preliminary data.</text>
</comment>
<keyword evidence="8" id="KW-1185">Reference proteome</keyword>